<protein>
    <recommendedName>
        <fullName evidence="7">AAA+ ATPase domain-containing protein</fullName>
    </recommendedName>
</protein>
<dbReference type="PROSITE" id="PS00674">
    <property type="entry name" value="AAA"/>
    <property type="match status" value="1"/>
</dbReference>
<keyword evidence="3" id="KW-1000">Mitochondrion outer membrane</keyword>
<dbReference type="InterPro" id="IPR051701">
    <property type="entry name" value="Mito_OM_Translocase_MSP1"/>
</dbReference>
<dbReference type="SUPFAM" id="SSF52540">
    <property type="entry name" value="P-loop containing nucleoside triphosphate hydrolases"/>
    <property type="match status" value="1"/>
</dbReference>
<evidence type="ECO:0000256" key="2">
    <source>
        <dbReference type="ARBA" id="ARBA00022741"/>
    </source>
</evidence>
<proteinExistence type="predicted"/>
<organism evidence="8 9">
    <name type="scientific">Marasmiellus scandens</name>
    <dbReference type="NCBI Taxonomy" id="2682957"/>
    <lineage>
        <taxon>Eukaryota</taxon>
        <taxon>Fungi</taxon>
        <taxon>Dikarya</taxon>
        <taxon>Basidiomycota</taxon>
        <taxon>Agaricomycotina</taxon>
        <taxon>Agaricomycetes</taxon>
        <taxon>Agaricomycetidae</taxon>
        <taxon>Agaricales</taxon>
        <taxon>Marasmiineae</taxon>
        <taxon>Omphalotaceae</taxon>
        <taxon>Marasmiellus</taxon>
    </lineage>
</organism>
<evidence type="ECO:0000256" key="4">
    <source>
        <dbReference type="ARBA" id="ARBA00022840"/>
    </source>
</evidence>
<dbReference type="InterPro" id="IPR003959">
    <property type="entry name" value="ATPase_AAA_core"/>
</dbReference>
<sequence length="1003" mass="110660">MLLQKPNPVPTQTPSNPAATISASPLLNQIYNPSPPPQQEQDAWPLENVNPSMTMSSPIPIDTNSFIEGTSSAQNHLAAAATPAMLHVPTASSADPSSVAVPSDSALESSSSQTGPLSTHPHPIDAFTNRFIWSRAQLCAEPVHPWAFEEGMISDVQKAVSYAFLCAAQKPDNESTGCSDRAVTLLSPCHGGNVIIDVVVKMVAHKVNADVLVLDSLELAAGKFGSLEDGTFVDSLYDRLPIKDFEDMQDIQLFFNRLMLTGLESEMLGQNPPLHSSFRRLIYLRDFGAIAYNAMPLMIYLLRAIDNLRDSYPEPPAVAIVFGTSRPLGYAGMYGASRLGYRGLSSFPYGNTSYSSEHSELRTKNGFCIFTWHSRNFSVRRRSCDELDEGRIPKAVMPNIGDTVLTFNKLPLGNLQSTFFTPILTESLTDDEDDETGKPRDIEGEQCRHEVPVDDISLKEESEISQKGVKSEVDEAGRKIKNDQELKKGEGDVNYSSLPSWWEERVKALTSPNLCLVVYPENIGLEHQQSFLEERVLALNNILLKLLLAKKGVTVEGDIIAVSPNDLGLIKKENELEYSILLPSSADAIFEILAEQNGHLPSTAFTVSADQVSRAIQAWQKRLQRVEKWIHDENVFCPTAPKSKNGISSKPDPVVEEIRRDRGLTEHEEGLLSCIIDCDTLSTSFRDVCVDRKIIGSLRSIVSLPLLHPQQFRTGILSRESLSGVLLYGPPGTGKTMVCRALARESGARMLLVRPSDILNMWLGETEKYVEAVFKVAHRLAPCIIFIDEADALFHTRGTVHSGGHKVEQNMLTEFMQAMDGLISGSNGKDKGVVVIGATNRPYDLDQAILRRLPCRMLVDLPDRCLREDILKSHLKGETLQDIDFKDITARTESYSGSDLKNLCVAAAMEAVKDCIGGFDLETIGDNLTLVPHSRPSVKETAVIDADSAESSSPIANPSTGNKVNRVITMAHFNRALVKVTLSFSPEDRNQMDQWHRKYGYHF</sequence>
<name>A0ABR1IJ45_9AGAR</name>
<dbReference type="InterPro" id="IPR003593">
    <property type="entry name" value="AAA+_ATPase"/>
</dbReference>
<feature type="compositionally biased region" description="Polar residues" evidence="6">
    <location>
        <begin position="107"/>
        <end position="117"/>
    </location>
</feature>
<comment type="subcellular location">
    <subcellularLocation>
        <location evidence="1">Mitochondrion outer membrane</location>
        <topology evidence="1">Single-pass membrane protein</topology>
    </subcellularLocation>
</comment>
<dbReference type="InterPro" id="IPR003960">
    <property type="entry name" value="ATPase_AAA_CS"/>
</dbReference>
<dbReference type="PANTHER" id="PTHR45644">
    <property type="entry name" value="AAA ATPASE, PUTATIVE (AFU_ORTHOLOGUE AFUA_2G12920)-RELATED-RELATED"/>
    <property type="match status" value="1"/>
</dbReference>
<evidence type="ECO:0000313" key="9">
    <source>
        <dbReference type="Proteomes" id="UP001498398"/>
    </source>
</evidence>
<dbReference type="Proteomes" id="UP001498398">
    <property type="component" value="Unassembled WGS sequence"/>
</dbReference>
<dbReference type="Pfam" id="PF00004">
    <property type="entry name" value="AAA"/>
    <property type="match status" value="1"/>
</dbReference>
<dbReference type="Gene3D" id="3.40.50.300">
    <property type="entry name" value="P-loop containing nucleotide triphosphate hydrolases"/>
    <property type="match status" value="1"/>
</dbReference>
<evidence type="ECO:0000313" key="8">
    <source>
        <dbReference type="EMBL" id="KAK7434030.1"/>
    </source>
</evidence>
<feature type="domain" description="AAA+ ATPase" evidence="7">
    <location>
        <begin position="721"/>
        <end position="863"/>
    </location>
</feature>
<evidence type="ECO:0000256" key="1">
    <source>
        <dbReference type="ARBA" id="ARBA00004572"/>
    </source>
</evidence>
<reference evidence="8 9" key="1">
    <citation type="submission" date="2024-01" db="EMBL/GenBank/DDBJ databases">
        <title>A draft genome for the cacao thread blight pathogen Marasmiellus scandens.</title>
        <authorList>
            <person name="Baruah I.K."/>
            <person name="Leung J."/>
            <person name="Bukari Y."/>
            <person name="Amoako-Attah I."/>
            <person name="Meinhardt L.W."/>
            <person name="Bailey B.A."/>
            <person name="Cohen S.P."/>
        </authorList>
    </citation>
    <scope>NUCLEOTIDE SEQUENCE [LARGE SCALE GENOMIC DNA]</scope>
    <source>
        <strain evidence="8 9">GH-19</strain>
    </source>
</reference>
<feature type="compositionally biased region" description="Polar residues" evidence="6">
    <location>
        <begin position="10"/>
        <end position="32"/>
    </location>
</feature>
<dbReference type="InterPro" id="IPR027417">
    <property type="entry name" value="P-loop_NTPase"/>
</dbReference>
<dbReference type="Gene3D" id="1.10.8.60">
    <property type="match status" value="1"/>
</dbReference>
<keyword evidence="3" id="KW-0472">Membrane</keyword>
<evidence type="ECO:0000256" key="3">
    <source>
        <dbReference type="ARBA" id="ARBA00022787"/>
    </source>
</evidence>
<feature type="region of interest" description="Disordered" evidence="6">
    <location>
        <begin position="89"/>
        <end position="122"/>
    </location>
</feature>
<evidence type="ECO:0000256" key="6">
    <source>
        <dbReference type="SAM" id="MobiDB-lite"/>
    </source>
</evidence>
<dbReference type="InterPro" id="IPR041569">
    <property type="entry name" value="AAA_lid_3"/>
</dbReference>
<keyword evidence="9" id="KW-1185">Reference proteome</keyword>
<feature type="compositionally biased region" description="Low complexity" evidence="6">
    <location>
        <begin position="91"/>
        <end position="106"/>
    </location>
</feature>
<comment type="caution">
    <text evidence="8">The sequence shown here is derived from an EMBL/GenBank/DDBJ whole genome shotgun (WGS) entry which is preliminary data.</text>
</comment>
<dbReference type="PANTHER" id="PTHR45644:SF56">
    <property type="entry name" value="AAA ATPASE, PUTATIVE (AFU_ORTHOLOGUE AFUA_2G12920)-RELATED"/>
    <property type="match status" value="1"/>
</dbReference>
<dbReference type="SMART" id="SM00382">
    <property type="entry name" value="AAA"/>
    <property type="match status" value="1"/>
</dbReference>
<dbReference type="EMBL" id="JBANRG010000133">
    <property type="protein sequence ID" value="KAK7434030.1"/>
    <property type="molecule type" value="Genomic_DNA"/>
</dbReference>
<feature type="region of interest" description="Disordered" evidence="6">
    <location>
        <begin position="1"/>
        <end position="49"/>
    </location>
</feature>
<evidence type="ECO:0000259" key="7">
    <source>
        <dbReference type="SMART" id="SM00382"/>
    </source>
</evidence>
<keyword evidence="5" id="KW-0496">Mitochondrion</keyword>
<gene>
    <name evidence="8" type="ORF">VKT23_020429</name>
</gene>
<evidence type="ECO:0000256" key="5">
    <source>
        <dbReference type="ARBA" id="ARBA00023128"/>
    </source>
</evidence>
<accession>A0ABR1IJ45</accession>
<keyword evidence="2" id="KW-0547">Nucleotide-binding</keyword>
<keyword evidence="4" id="KW-0067">ATP-binding</keyword>
<dbReference type="Pfam" id="PF17862">
    <property type="entry name" value="AAA_lid_3"/>
    <property type="match status" value="1"/>
</dbReference>